<evidence type="ECO:0000313" key="1">
    <source>
        <dbReference type="EMBL" id="UNM16919.1"/>
    </source>
</evidence>
<evidence type="ECO:0008006" key="3">
    <source>
        <dbReference type="Google" id="ProtNLM"/>
    </source>
</evidence>
<name>A0ABY3WW91_9ACTN</name>
<evidence type="ECO:0000313" key="2">
    <source>
        <dbReference type="Proteomes" id="UP000828924"/>
    </source>
</evidence>
<dbReference type="EMBL" id="CP071872">
    <property type="protein sequence ID" value="UNM16919.1"/>
    <property type="molecule type" value="Genomic_DNA"/>
</dbReference>
<accession>A0ABY3WW91</accession>
<dbReference type="RefSeq" id="WP_242332657.1">
    <property type="nucleotide sequence ID" value="NZ_CP071872.1"/>
</dbReference>
<organism evidence="1 2">
    <name type="scientific">Streptomyces formicae</name>
    <dbReference type="NCBI Taxonomy" id="1616117"/>
    <lineage>
        <taxon>Bacteria</taxon>
        <taxon>Bacillati</taxon>
        <taxon>Actinomycetota</taxon>
        <taxon>Actinomycetes</taxon>
        <taxon>Kitasatosporales</taxon>
        <taxon>Streptomycetaceae</taxon>
        <taxon>Streptomyces</taxon>
    </lineage>
</organism>
<keyword evidence="2" id="KW-1185">Reference proteome</keyword>
<proteinExistence type="predicted"/>
<reference evidence="1 2" key="1">
    <citation type="submission" date="2021-03" db="EMBL/GenBank/DDBJ databases">
        <title>Complete genome of Streptomyces formicae strain 1H-GS9 (DSM 100524).</title>
        <authorList>
            <person name="Atanasov K.E."/>
            <person name="Altabella T."/>
            <person name="Ferrer A."/>
        </authorList>
    </citation>
    <scope>NUCLEOTIDE SEQUENCE [LARGE SCALE GENOMIC DNA]</scope>
    <source>
        <strain evidence="1 2">1H-GS9</strain>
    </source>
</reference>
<protein>
    <recommendedName>
        <fullName evidence="3">Ferredoxin</fullName>
    </recommendedName>
</protein>
<gene>
    <name evidence="1" type="ORF">J4032_21815</name>
</gene>
<sequence length="70" mass="7456">MAECRDASSPGEEAGPLARALRATSAGTARAQAWRDYIAHTGACSACRIDGVDCVEAAQLRQVWRDARAH</sequence>
<dbReference type="Proteomes" id="UP000828924">
    <property type="component" value="Chromosome"/>
</dbReference>